<name>A0AAD9DD41_9STRA</name>
<dbReference type="EMBL" id="JATAAI010000013">
    <property type="protein sequence ID" value="KAK1741358.1"/>
    <property type="molecule type" value="Genomic_DNA"/>
</dbReference>
<accession>A0AAD9DD41</accession>
<protein>
    <submittedName>
        <fullName evidence="1">Uncharacterized protein</fullName>
    </submittedName>
</protein>
<evidence type="ECO:0000313" key="1">
    <source>
        <dbReference type="EMBL" id="KAK1741358.1"/>
    </source>
</evidence>
<sequence length="83" mass="8963">MKKNITRIFAVALHFQVASSLDKRLETHFEGTLHADGSIFEVVSKGQQVSITSFDVNMDTGTDTVSVYSRPGNLVASDDGNGC</sequence>
<reference evidence="1" key="1">
    <citation type="submission" date="2023-06" db="EMBL/GenBank/DDBJ databases">
        <title>Survivors Of The Sea: Transcriptome response of Skeletonema marinoi to long-term dormancy.</title>
        <authorList>
            <person name="Pinder M.I.M."/>
            <person name="Kourtchenko O."/>
            <person name="Robertson E.K."/>
            <person name="Larsson T."/>
            <person name="Maumus F."/>
            <person name="Osuna-Cruz C.M."/>
            <person name="Vancaester E."/>
            <person name="Stenow R."/>
            <person name="Vandepoele K."/>
            <person name="Ploug H."/>
            <person name="Bruchert V."/>
            <person name="Godhe A."/>
            <person name="Topel M."/>
        </authorList>
    </citation>
    <scope>NUCLEOTIDE SEQUENCE</scope>
    <source>
        <strain evidence="1">R05AC</strain>
    </source>
</reference>
<dbReference type="AlphaFoldDB" id="A0AAD9DD41"/>
<gene>
    <name evidence="1" type="ORF">QTG54_007836</name>
</gene>
<proteinExistence type="predicted"/>
<organism evidence="1 2">
    <name type="scientific">Skeletonema marinoi</name>
    <dbReference type="NCBI Taxonomy" id="267567"/>
    <lineage>
        <taxon>Eukaryota</taxon>
        <taxon>Sar</taxon>
        <taxon>Stramenopiles</taxon>
        <taxon>Ochrophyta</taxon>
        <taxon>Bacillariophyta</taxon>
        <taxon>Coscinodiscophyceae</taxon>
        <taxon>Thalassiosirophycidae</taxon>
        <taxon>Thalassiosirales</taxon>
        <taxon>Skeletonemataceae</taxon>
        <taxon>Skeletonema</taxon>
        <taxon>Skeletonema marinoi-dohrnii complex</taxon>
    </lineage>
</organism>
<evidence type="ECO:0000313" key="2">
    <source>
        <dbReference type="Proteomes" id="UP001224775"/>
    </source>
</evidence>
<comment type="caution">
    <text evidence="1">The sequence shown here is derived from an EMBL/GenBank/DDBJ whole genome shotgun (WGS) entry which is preliminary data.</text>
</comment>
<keyword evidence="2" id="KW-1185">Reference proteome</keyword>
<dbReference type="Proteomes" id="UP001224775">
    <property type="component" value="Unassembled WGS sequence"/>
</dbReference>